<accession>A0A1V6LXK8</accession>
<gene>
    <name evidence="1" type="ORF">BIY37_11195</name>
</gene>
<reference evidence="1 2" key="1">
    <citation type="journal article" date="2016" name="Genome Announc.">
        <title>Draft Genome Sequence of the Anaerobic Ammonium-Oxidizing Bacterium 'Candidatus Brocadia sp. 40'.</title>
        <authorList>
            <person name="Ali M."/>
            <person name="Haroon M.F."/>
            <person name="Narita Y."/>
            <person name="Zhang L."/>
            <person name="Rangel Shaw D."/>
            <person name="Okabe S."/>
            <person name="Saikaly P.E."/>
        </authorList>
    </citation>
    <scope>NUCLEOTIDE SEQUENCE [LARGE SCALE GENOMIC DNA]</scope>
    <source>
        <strain evidence="1 2">40</strain>
    </source>
</reference>
<dbReference type="Proteomes" id="UP000242219">
    <property type="component" value="Unassembled WGS sequence"/>
</dbReference>
<keyword evidence="2" id="KW-1185">Reference proteome</keyword>
<dbReference type="AlphaFoldDB" id="A0A1V6LXK8"/>
<evidence type="ECO:0000313" key="1">
    <source>
        <dbReference type="EMBL" id="OQD44881.1"/>
    </source>
</evidence>
<dbReference type="EMBL" id="MJUW02000113">
    <property type="protein sequence ID" value="OQD44881.1"/>
    <property type="molecule type" value="Genomic_DNA"/>
</dbReference>
<comment type="caution">
    <text evidence="1">The sequence shown here is derived from an EMBL/GenBank/DDBJ whole genome shotgun (WGS) entry which is preliminary data.</text>
</comment>
<evidence type="ECO:0000313" key="2">
    <source>
        <dbReference type="Proteomes" id="UP000242219"/>
    </source>
</evidence>
<name>A0A1V6LXK8_9BACT</name>
<proteinExistence type="predicted"/>
<organism evidence="1 2">
    <name type="scientific">Candidatus Brocadia sapporoensis</name>
    <dbReference type="NCBI Taxonomy" id="392547"/>
    <lineage>
        <taxon>Bacteria</taxon>
        <taxon>Pseudomonadati</taxon>
        <taxon>Planctomycetota</taxon>
        <taxon>Candidatus Brocadiia</taxon>
        <taxon>Candidatus Brocadiales</taxon>
        <taxon>Candidatus Brocadiaceae</taxon>
        <taxon>Candidatus Brocadia</taxon>
    </lineage>
</organism>
<protein>
    <submittedName>
        <fullName evidence="1">Uncharacterized protein</fullName>
    </submittedName>
</protein>
<sequence>MTLYRKRKSLDRFTLVFYHPFLTLRKNGCNNVLSLKLFPDKVLIAVNFNFPISIYFPYKGDFSFRNGNIETTSCIQVRLEIEPYGYIASKTPAKSTHNLHSSHNHNLLLLLSPSPEYLPLSFLPK</sequence>